<accession>A0ABU5I855</accession>
<dbReference type="EMBL" id="JAXOJX010000001">
    <property type="protein sequence ID" value="MDZ5455277.1"/>
    <property type="molecule type" value="Genomic_DNA"/>
</dbReference>
<protein>
    <submittedName>
        <fullName evidence="1">Uncharacterized protein</fullName>
    </submittedName>
</protein>
<keyword evidence="1" id="KW-0614">Plasmid</keyword>
<keyword evidence="2" id="KW-1185">Reference proteome</keyword>
<dbReference type="RefSeq" id="WP_322463972.1">
    <property type="nucleotide sequence ID" value="NZ_JAXOJX010000001.1"/>
</dbReference>
<name>A0ABU5I855_9BURK</name>
<comment type="caution">
    <text evidence="1">The sequence shown here is derived from an EMBL/GenBank/DDBJ whole genome shotgun (WGS) entry which is preliminary data.</text>
</comment>
<dbReference type="Proteomes" id="UP001293718">
    <property type="component" value="Unassembled WGS sequence"/>
</dbReference>
<evidence type="ECO:0000313" key="1">
    <source>
        <dbReference type="EMBL" id="MDZ5455277.1"/>
    </source>
</evidence>
<proteinExistence type="predicted"/>
<geneLocation type="plasmid" evidence="1">
    <name>unnamed</name>
</geneLocation>
<evidence type="ECO:0000313" key="2">
    <source>
        <dbReference type="Proteomes" id="UP001293718"/>
    </source>
</evidence>
<organism evidence="1 2">
    <name type="scientific">Azohydromonas lata</name>
    <dbReference type="NCBI Taxonomy" id="45677"/>
    <lineage>
        <taxon>Bacteria</taxon>
        <taxon>Pseudomonadati</taxon>
        <taxon>Pseudomonadota</taxon>
        <taxon>Betaproteobacteria</taxon>
        <taxon>Burkholderiales</taxon>
        <taxon>Sphaerotilaceae</taxon>
        <taxon>Azohydromonas</taxon>
    </lineage>
</organism>
<gene>
    <name evidence="1" type="ORF">SM757_01695</name>
</gene>
<reference evidence="1 2" key="1">
    <citation type="submission" date="2023-11" db="EMBL/GenBank/DDBJ databases">
        <title>Draft genome of Azohydromonas lata strain H1 (DSM1123), a polyhydroxyalkanoate producer.</title>
        <authorList>
            <person name="Traversa D."/>
            <person name="D'Addabbo P."/>
            <person name="Pazzani C."/>
            <person name="Manzari C."/>
            <person name="Chiara M."/>
            <person name="Scrascia M."/>
        </authorList>
    </citation>
    <scope>NUCLEOTIDE SEQUENCE [LARGE SCALE GENOMIC DNA]</scope>
    <source>
        <strain evidence="1 2">H1</strain>
        <plasmid evidence="1">unnamed</plasmid>
    </source>
</reference>
<sequence length="213" mass="23971">MSSIKGVMLLPPDATSYRRHMALHACMAKANSAEKVRDPRHELTRLVEDRVRAQMQCHHAVTPWRVLRWEQRSPDNRYVQRFRELDGVFQHERRTTVLLEVKASASRNALKSGLSQLRAAVSTVAHARANTVGLLAVADLGQWCDLFGQAAEEPLAQYFDGMDLEMLDWPPRVPAGKTGGVCVTLVPDSMVREWLADNLALDPLAFAMAQEEW</sequence>